<dbReference type="SMART" id="SM00409">
    <property type="entry name" value="IG"/>
    <property type="match status" value="6"/>
</dbReference>
<dbReference type="InterPro" id="IPR003598">
    <property type="entry name" value="Ig_sub2"/>
</dbReference>
<feature type="domain" description="Ig-like" evidence="3">
    <location>
        <begin position="398"/>
        <end position="487"/>
    </location>
</feature>
<evidence type="ECO:0000256" key="2">
    <source>
        <dbReference type="SAM" id="Phobius"/>
    </source>
</evidence>
<name>A0A673H6Y9_9TELE</name>
<dbReference type="Gene3D" id="2.60.40.10">
    <property type="entry name" value="Immunoglobulins"/>
    <property type="match status" value="7"/>
</dbReference>
<dbReference type="GO" id="GO:0009897">
    <property type="term" value="C:external side of plasma membrane"/>
    <property type="evidence" value="ECO:0007669"/>
    <property type="project" value="TreeGrafter"/>
</dbReference>
<keyword evidence="2" id="KW-1133">Transmembrane helix</keyword>
<organism evidence="4 5">
    <name type="scientific">Sinocyclocheilus rhinocerous</name>
    <dbReference type="NCBI Taxonomy" id="307959"/>
    <lineage>
        <taxon>Eukaryota</taxon>
        <taxon>Metazoa</taxon>
        <taxon>Chordata</taxon>
        <taxon>Craniata</taxon>
        <taxon>Vertebrata</taxon>
        <taxon>Euteleostomi</taxon>
        <taxon>Actinopterygii</taxon>
        <taxon>Neopterygii</taxon>
        <taxon>Teleostei</taxon>
        <taxon>Ostariophysi</taxon>
        <taxon>Cypriniformes</taxon>
        <taxon>Cyprinidae</taxon>
        <taxon>Cyprininae</taxon>
        <taxon>Sinocyclocheilus</taxon>
    </lineage>
</organism>
<evidence type="ECO:0000259" key="3">
    <source>
        <dbReference type="PROSITE" id="PS50835"/>
    </source>
</evidence>
<dbReference type="PANTHER" id="PTHR46958">
    <property type="entry name" value="B-CELL RECEPTOR CD22"/>
    <property type="match status" value="1"/>
</dbReference>
<evidence type="ECO:0000256" key="1">
    <source>
        <dbReference type="SAM" id="MobiDB-lite"/>
    </source>
</evidence>
<dbReference type="GO" id="GO:0070062">
    <property type="term" value="C:extracellular exosome"/>
    <property type="evidence" value="ECO:0007669"/>
    <property type="project" value="TreeGrafter"/>
</dbReference>
<dbReference type="Pfam" id="PF13927">
    <property type="entry name" value="Ig_3"/>
    <property type="match status" value="3"/>
</dbReference>
<dbReference type="GO" id="GO:0050859">
    <property type="term" value="P:negative regulation of B cell receptor signaling pathway"/>
    <property type="evidence" value="ECO:0007669"/>
    <property type="project" value="TreeGrafter"/>
</dbReference>
<dbReference type="Proteomes" id="UP000472270">
    <property type="component" value="Unassembled WGS sequence"/>
</dbReference>
<dbReference type="AlphaFoldDB" id="A0A673H6Y9"/>
<accession>A0A673H6Y9</accession>
<dbReference type="PANTHER" id="PTHR46958:SF1">
    <property type="entry name" value="B-CELL RECEPTOR CD22"/>
    <property type="match status" value="1"/>
</dbReference>
<reference evidence="4" key="2">
    <citation type="submission" date="2025-09" db="UniProtKB">
        <authorList>
            <consortium name="Ensembl"/>
        </authorList>
    </citation>
    <scope>IDENTIFICATION</scope>
</reference>
<feature type="compositionally biased region" description="Polar residues" evidence="1">
    <location>
        <begin position="795"/>
        <end position="807"/>
    </location>
</feature>
<evidence type="ECO:0000313" key="5">
    <source>
        <dbReference type="Proteomes" id="UP000472270"/>
    </source>
</evidence>
<dbReference type="PROSITE" id="PS50835">
    <property type="entry name" value="IG_LIKE"/>
    <property type="match status" value="6"/>
</dbReference>
<dbReference type="Pfam" id="PF13895">
    <property type="entry name" value="Ig_2"/>
    <property type="match status" value="2"/>
</dbReference>
<dbReference type="InterPro" id="IPR013098">
    <property type="entry name" value="Ig_I-set"/>
</dbReference>
<dbReference type="InterPro" id="IPR013783">
    <property type="entry name" value="Ig-like_fold"/>
</dbReference>
<gene>
    <name evidence="4" type="primary">LOC107710140</name>
</gene>
<dbReference type="GO" id="GO:0042113">
    <property type="term" value="P:B cell activation"/>
    <property type="evidence" value="ECO:0007669"/>
    <property type="project" value="TreeGrafter"/>
</dbReference>
<feature type="domain" description="Ig-like" evidence="3">
    <location>
        <begin position="492"/>
        <end position="573"/>
    </location>
</feature>
<keyword evidence="5" id="KW-1185">Reference proteome</keyword>
<feature type="domain" description="Ig-like" evidence="3">
    <location>
        <begin position="135"/>
        <end position="214"/>
    </location>
</feature>
<dbReference type="GO" id="GO:0019903">
    <property type="term" value="F:protein phosphatase binding"/>
    <property type="evidence" value="ECO:0007669"/>
    <property type="project" value="TreeGrafter"/>
</dbReference>
<dbReference type="CDD" id="cd00096">
    <property type="entry name" value="Ig"/>
    <property type="match status" value="3"/>
</dbReference>
<dbReference type="InterPro" id="IPR036179">
    <property type="entry name" value="Ig-like_dom_sf"/>
</dbReference>
<reference evidence="4" key="1">
    <citation type="submission" date="2025-08" db="UniProtKB">
        <authorList>
            <consortium name="Ensembl"/>
        </authorList>
    </citation>
    <scope>IDENTIFICATION</scope>
</reference>
<proteinExistence type="predicted"/>
<dbReference type="InterPro" id="IPR007110">
    <property type="entry name" value="Ig-like_dom"/>
</dbReference>
<feature type="domain" description="Ig-like" evidence="3">
    <location>
        <begin position="228"/>
        <end position="298"/>
    </location>
</feature>
<feature type="domain" description="Ig-like" evidence="3">
    <location>
        <begin position="310"/>
        <end position="393"/>
    </location>
</feature>
<dbReference type="SUPFAM" id="SSF48726">
    <property type="entry name" value="Immunoglobulin"/>
    <property type="match status" value="6"/>
</dbReference>
<dbReference type="Ensembl" id="ENSSRHT00000023041.1">
    <property type="protein sequence ID" value="ENSSRHP00000022353.1"/>
    <property type="gene ID" value="ENSSRHG00000011856.1"/>
</dbReference>
<dbReference type="SMART" id="SM00408">
    <property type="entry name" value="IGc2"/>
    <property type="match status" value="5"/>
</dbReference>
<dbReference type="GO" id="GO:0033691">
    <property type="term" value="F:sialic acid binding"/>
    <property type="evidence" value="ECO:0007669"/>
    <property type="project" value="TreeGrafter"/>
</dbReference>
<feature type="region of interest" description="Disordered" evidence="1">
    <location>
        <begin position="736"/>
        <end position="820"/>
    </location>
</feature>
<feature type="domain" description="Ig-like" evidence="3">
    <location>
        <begin position="580"/>
        <end position="659"/>
    </location>
</feature>
<dbReference type="Pfam" id="PF07679">
    <property type="entry name" value="I-set"/>
    <property type="match status" value="1"/>
</dbReference>
<feature type="compositionally biased region" description="Acidic residues" evidence="1">
    <location>
        <begin position="835"/>
        <end position="845"/>
    </location>
</feature>
<feature type="compositionally biased region" description="Polar residues" evidence="1">
    <location>
        <begin position="751"/>
        <end position="764"/>
    </location>
</feature>
<dbReference type="GO" id="GO:0042609">
    <property type="term" value="F:CD4 receptor binding"/>
    <property type="evidence" value="ECO:0007669"/>
    <property type="project" value="TreeGrafter"/>
</dbReference>
<dbReference type="InterPro" id="IPR003599">
    <property type="entry name" value="Ig_sub"/>
</dbReference>
<feature type="transmembrane region" description="Helical" evidence="2">
    <location>
        <begin position="668"/>
        <end position="690"/>
    </location>
</feature>
<evidence type="ECO:0000313" key="4">
    <source>
        <dbReference type="Ensembl" id="ENSSRHP00000022353.1"/>
    </source>
</evidence>
<sequence length="887" mass="99144">RLFLNTIYYIKIIDKSIISDNRFLYNPCKVHTEPSELKNPLQESEEFTVRCSTFGSCNFHPEWLVHTSGQKQEWMSSSATDTIIETEEEEGGRKVTKLKLKVTWKDDNRILSCRPANREDSCQIRNITLSVEYAPKETKATVSSENVKEGDSVTLSCTSTGRPDVSFKWFKKEKTEKAQQMSDLTLISVKPEDSGEYYCEAENKHGAKESNIIQIDVKYGPQGVSLQPLVSVKDLKEGDKLALKCLVQKSNPTVYKFTWYKNAQVQSETSETFIISKVTAEDKGSYQCRADNGIKTVTSDYFWVSVMHSPRNIKIKGVASVKMGTPLTLTCSADANPPPHMYTWKHKPGLSSVPLSMETGQLYIKKMTIQHAGQYTCDVTNTIGTGSHTIKVDVLYPPSNLSLIMKKEVREFEVISIICTVQSCPDSHLTVTGPQGDLKYIQNNRRNSTASANMLTVYMNVSESDAGMYTCKAKNSEGDRETKQELIVLHAPKNVSASSKGEPRFGSELTLTCEAHSKPAPSSYEWKKRFNGAKNTVGHKRELQFNSLEITDSGQYVCIALNSIGKTESPSVEIKVKYAPNINIVHNMTTLTQRNREIPVYLTCSAVAYPPATDYKWYREEDNTTVLSQQNVTVWPQNPGMYYCTAVNAIGKSRSNSIMLFISNSLTVIYQVILPIILLLILIVVAVFLIRRTIIKARSDQQSGADDPFCFFPVFLSRSSTVANLLSLGSRNNTQENLSVEGIPDPGYGRVNQSRPTPHSQDPTRAQDLNPRPKSNTHTVYAAIKLPQMKPGRQSPKQQKTGYMDNEANSRSENPDYENVTSACVPKLPFTNMDWESDTSEEEEVNYTTVSCSAKPAAKQPKHNQKSRLSSSSSDDEDITAYSAIKA</sequence>
<dbReference type="GO" id="GO:0005769">
    <property type="term" value="C:early endosome"/>
    <property type="evidence" value="ECO:0007669"/>
    <property type="project" value="TreeGrafter"/>
</dbReference>
<dbReference type="GO" id="GO:0055037">
    <property type="term" value="C:recycling endosome"/>
    <property type="evidence" value="ECO:0007669"/>
    <property type="project" value="TreeGrafter"/>
</dbReference>
<dbReference type="GO" id="GO:0030888">
    <property type="term" value="P:regulation of B cell proliferation"/>
    <property type="evidence" value="ECO:0007669"/>
    <property type="project" value="TreeGrafter"/>
</dbReference>
<protein>
    <submittedName>
        <fullName evidence="4">B-cell receptor CD22-like</fullName>
    </submittedName>
</protein>
<keyword evidence="2" id="KW-0812">Transmembrane</keyword>
<keyword evidence="2" id="KW-0472">Membrane</keyword>
<feature type="region of interest" description="Disordered" evidence="1">
    <location>
        <begin position="834"/>
        <end position="887"/>
    </location>
</feature>